<proteinExistence type="predicted"/>
<accession>A0A9X3YRY4</accession>
<dbReference type="Pfam" id="PF01345">
    <property type="entry name" value="DUF11"/>
    <property type="match status" value="1"/>
</dbReference>
<dbReference type="InterPro" id="IPR001434">
    <property type="entry name" value="OmcB-like_DUF11"/>
</dbReference>
<comment type="caution">
    <text evidence="2">The sequence shown here is derived from an EMBL/GenBank/DDBJ whole genome shotgun (WGS) entry which is preliminary data.</text>
</comment>
<evidence type="ECO:0000313" key="3">
    <source>
        <dbReference type="Proteomes" id="UP001139971"/>
    </source>
</evidence>
<dbReference type="InterPro" id="IPR013783">
    <property type="entry name" value="Ig-like_fold"/>
</dbReference>
<keyword evidence="3" id="KW-1185">Reference proteome</keyword>
<dbReference type="EMBL" id="JAOVZO020000023">
    <property type="protein sequence ID" value="MDC8015908.1"/>
    <property type="molecule type" value="Genomic_DNA"/>
</dbReference>
<organism evidence="2 3">
    <name type="scientific">Tahibacter soli</name>
    <dbReference type="NCBI Taxonomy" id="2983605"/>
    <lineage>
        <taxon>Bacteria</taxon>
        <taxon>Pseudomonadati</taxon>
        <taxon>Pseudomonadota</taxon>
        <taxon>Gammaproteobacteria</taxon>
        <taxon>Lysobacterales</taxon>
        <taxon>Rhodanobacteraceae</taxon>
        <taxon>Tahibacter</taxon>
    </lineage>
</organism>
<reference evidence="2" key="1">
    <citation type="submission" date="2023-02" db="EMBL/GenBank/DDBJ databases">
        <title>Tahibacter soli sp. nov. isolated from soil.</title>
        <authorList>
            <person name="Baek J.H."/>
            <person name="Lee J.K."/>
            <person name="Choi D.G."/>
            <person name="Jeon C.O."/>
        </authorList>
    </citation>
    <scope>NUCLEOTIDE SEQUENCE</scope>
    <source>
        <strain evidence="2">BL</strain>
    </source>
</reference>
<gene>
    <name evidence="2" type="ORF">OD750_025575</name>
</gene>
<name>A0A9X3YRY4_9GAMM</name>
<evidence type="ECO:0000259" key="1">
    <source>
        <dbReference type="Pfam" id="PF01345"/>
    </source>
</evidence>
<dbReference type="AlphaFoldDB" id="A0A9X3YRY4"/>
<sequence>MDNFQGAPRRPAWVRGAFAASLVAAGLLALSPDWASALKAQGYYGSVDLGVTLTPSQTPRAGEAVDFLVTVRNDGPDAANRVRTIAGAQNLHVLETNGCAADPLGYPQCALPSPLAAGASGDYLLRMKVPPGARGNMVLSVSATSDDDEIAPGDEVALFKAPIATSVDLRTSTRCSSAAFPSPTSRIFCDFEIDNAGPATALSPIVSFFVSYPGNAYWSCVAPRPGQCPAGTQFSTSYAFTPTSIETGDVLRVRAEILPPPVGYPVVNLSGNTYSIEQEANYIDNTVNAWFDTTLFRDDFEPISPSSNP</sequence>
<dbReference type="RefSeq" id="WP_263543540.1">
    <property type="nucleotide sequence ID" value="NZ_JAOVZO020000023.1"/>
</dbReference>
<dbReference type="Proteomes" id="UP001139971">
    <property type="component" value="Unassembled WGS sequence"/>
</dbReference>
<feature type="domain" description="DUF11" evidence="1">
    <location>
        <begin position="48"/>
        <end position="153"/>
    </location>
</feature>
<dbReference type="Gene3D" id="2.60.40.10">
    <property type="entry name" value="Immunoglobulins"/>
    <property type="match status" value="1"/>
</dbReference>
<evidence type="ECO:0000313" key="2">
    <source>
        <dbReference type="EMBL" id="MDC8015908.1"/>
    </source>
</evidence>
<protein>
    <submittedName>
        <fullName evidence="2">DUF11 domain-containing protein</fullName>
    </submittedName>
</protein>